<evidence type="ECO:0000313" key="1">
    <source>
        <dbReference type="EMBL" id="CBI11428.1"/>
    </source>
</evidence>
<protein>
    <submittedName>
        <fullName evidence="1">Uncharacterized protein</fullName>
    </submittedName>
</protein>
<proteinExistence type="predicted"/>
<name>E6QW05_9ZZZZ</name>
<dbReference type="AlphaFoldDB" id="E6QW05"/>
<reference evidence="1" key="1">
    <citation type="submission" date="2009-10" db="EMBL/GenBank/DDBJ databases">
        <title>Diversity of trophic interactions inside an arsenic-rich microbial ecosystem.</title>
        <authorList>
            <person name="Bertin P.N."/>
            <person name="Heinrich-Salmeron A."/>
            <person name="Pelletier E."/>
            <person name="Goulhen-Chollet F."/>
            <person name="Arsene-Ploetze F."/>
            <person name="Gallien S."/>
            <person name="Calteau A."/>
            <person name="Vallenet D."/>
            <person name="Casiot C."/>
            <person name="Chane-Woon-Ming B."/>
            <person name="Giloteaux L."/>
            <person name="Barakat M."/>
            <person name="Bonnefoy V."/>
            <person name="Bruneel O."/>
            <person name="Chandler M."/>
            <person name="Cleiss J."/>
            <person name="Duran R."/>
            <person name="Elbaz-Poulichet F."/>
            <person name="Fonknechten N."/>
            <person name="Lauga B."/>
            <person name="Mornico D."/>
            <person name="Ortet P."/>
            <person name="Schaeffer C."/>
            <person name="Siguier P."/>
            <person name="Alexander Thil Smith A."/>
            <person name="Van Dorsselaer A."/>
            <person name="Weissenbach J."/>
            <person name="Medigue C."/>
            <person name="Le Paslier D."/>
        </authorList>
    </citation>
    <scope>NUCLEOTIDE SEQUENCE</scope>
</reference>
<dbReference type="EMBL" id="CABR01000144">
    <property type="protein sequence ID" value="CBI11428.1"/>
    <property type="molecule type" value="Genomic_DNA"/>
</dbReference>
<organism evidence="1">
    <name type="scientific">mine drainage metagenome</name>
    <dbReference type="NCBI Taxonomy" id="410659"/>
    <lineage>
        <taxon>unclassified sequences</taxon>
        <taxon>metagenomes</taxon>
        <taxon>ecological metagenomes</taxon>
    </lineage>
</organism>
<sequence>MVYAELSMTSNHDRLFVSLPEMIYSTTPYGSERGVLGNQHSYRDDEMDWVINTSAIPTKDN</sequence>
<comment type="caution">
    <text evidence="1">The sequence shown here is derived from an EMBL/GenBank/DDBJ whole genome shotgun (WGS) entry which is preliminary data.</text>
</comment>
<accession>E6QW05</accession>
<gene>
    <name evidence="1" type="ORF">CARN7_2257</name>
</gene>